<dbReference type="InterPro" id="IPR043426">
    <property type="entry name" value="MltB-like"/>
</dbReference>
<dbReference type="InterPro" id="IPR031304">
    <property type="entry name" value="SLT_2"/>
</dbReference>
<feature type="domain" description="Transglycosylase SLT" evidence="2">
    <location>
        <begin position="48"/>
        <end position="339"/>
    </location>
</feature>
<dbReference type="Pfam" id="PF13406">
    <property type="entry name" value="SLT_2"/>
    <property type="match status" value="1"/>
</dbReference>
<dbReference type="GO" id="GO:0008933">
    <property type="term" value="F:peptidoglycan lytic transglycosylase activity"/>
    <property type="evidence" value="ECO:0007669"/>
    <property type="project" value="TreeGrafter"/>
</dbReference>
<feature type="active site" evidence="1">
    <location>
        <position position="143"/>
    </location>
</feature>
<dbReference type="Gene3D" id="1.10.8.350">
    <property type="entry name" value="Bacterial muramidase"/>
    <property type="match status" value="1"/>
</dbReference>
<dbReference type="GO" id="GO:0009253">
    <property type="term" value="P:peptidoglycan catabolic process"/>
    <property type="evidence" value="ECO:0007669"/>
    <property type="project" value="TreeGrafter"/>
</dbReference>
<organism evidence="3 4">
    <name type="scientific">Pseudomonas putida</name>
    <name type="common">Arthrobacter siderocapsulatus</name>
    <dbReference type="NCBI Taxonomy" id="303"/>
    <lineage>
        <taxon>Bacteria</taxon>
        <taxon>Pseudomonadati</taxon>
        <taxon>Pseudomonadota</taxon>
        <taxon>Gammaproteobacteria</taxon>
        <taxon>Pseudomonadales</taxon>
        <taxon>Pseudomonadaceae</taxon>
        <taxon>Pseudomonas</taxon>
    </lineage>
</organism>
<accession>A0A1L5PWI1</accession>
<dbReference type="PANTHER" id="PTHR30163:SF9">
    <property type="entry name" value="MEMBRANE-BOUND LYTIC MUREIN TRANSGLYCOSYLASE B"/>
    <property type="match status" value="1"/>
</dbReference>
<dbReference type="EMBL" id="CP018743">
    <property type="protein sequence ID" value="APO84519.1"/>
    <property type="molecule type" value="Genomic_DNA"/>
</dbReference>
<sequence length="348" mass="39034">MDRSGLNKVKNFMQAVRNWAARCAPWIGAVGLFGAVQLAHAGDYQGSPQVAQFVGEMSRDHGFAPEQLMGVFSEVQRKQSILDAISRPAERVKPWKDYRPMFITDARIARGVDFWRQHEAVLARAEQEYGVPAQYIVAIIGVETFFGRNTGNYRVIDALSTLGFDYPPRAEFFRKELREFLLLAREEQLDPLTLKGSYAGAMGLPQFMPSSFRNFAVDFDGDGHINIWNNPDDAIGSVASYFKRHGWVAGEGVVSRAWVDGGRADEGLTTGIEPVKTVGELRTLGWSVHDSLRDDLPVTAFRLEGDNGPEYWMGLKNFYAITRYNRSVMYAMAVHQLSEQLVQARGVK</sequence>
<dbReference type="CDD" id="cd13399">
    <property type="entry name" value="Slt35-like"/>
    <property type="match status" value="1"/>
</dbReference>
<reference evidence="3 4" key="1">
    <citation type="submission" date="2016-12" db="EMBL/GenBank/DDBJ databases">
        <title>Draft Genome Sequence of Mercury Resistant Pseudomonas DRA525.</title>
        <authorList>
            <person name="Drace K.M."/>
        </authorList>
    </citation>
    <scope>NUCLEOTIDE SEQUENCE [LARGE SCALE GENOMIC DNA]</scope>
    <source>
        <strain evidence="3 4">DRA525</strain>
    </source>
</reference>
<name>A0A1L5PWI1_PSEPU</name>
<dbReference type="SUPFAM" id="SSF53955">
    <property type="entry name" value="Lysozyme-like"/>
    <property type="match status" value="1"/>
</dbReference>
<dbReference type="InterPro" id="IPR011757">
    <property type="entry name" value="Lytic_transglycosylase_MltB"/>
</dbReference>
<dbReference type="PANTHER" id="PTHR30163">
    <property type="entry name" value="MEMBRANE-BOUND LYTIC MUREIN TRANSGLYCOSYLASE B"/>
    <property type="match status" value="1"/>
</dbReference>
<dbReference type="NCBIfam" id="TIGR02282">
    <property type="entry name" value="MltB"/>
    <property type="match status" value="1"/>
</dbReference>
<dbReference type="Proteomes" id="UP000185146">
    <property type="component" value="Chromosome"/>
</dbReference>
<dbReference type="AlphaFoldDB" id="A0A1L5PWI1"/>
<evidence type="ECO:0000256" key="1">
    <source>
        <dbReference type="PIRSR" id="PIRSR611757-1"/>
    </source>
</evidence>
<dbReference type="Gene3D" id="1.10.530.10">
    <property type="match status" value="1"/>
</dbReference>
<evidence type="ECO:0000313" key="4">
    <source>
        <dbReference type="Proteomes" id="UP000185146"/>
    </source>
</evidence>
<dbReference type="FunFam" id="1.10.8.350:FF:000001">
    <property type="entry name" value="Lytic murein transglycosylase B"/>
    <property type="match status" value="1"/>
</dbReference>
<dbReference type="InterPro" id="IPR023346">
    <property type="entry name" value="Lysozyme-like_dom_sf"/>
</dbReference>
<gene>
    <name evidence="3" type="ORF">BL240_24975</name>
</gene>
<evidence type="ECO:0000259" key="2">
    <source>
        <dbReference type="Pfam" id="PF13406"/>
    </source>
</evidence>
<proteinExistence type="predicted"/>
<evidence type="ECO:0000313" key="3">
    <source>
        <dbReference type="EMBL" id="APO84519.1"/>
    </source>
</evidence>
<protein>
    <submittedName>
        <fullName evidence="3">Lytic murein transglycosylase B</fullName>
    </submittedName>
</protein>